<evidence type="ECO:0000256" key="1">
    <source>
        <dbReference type="ARBA" id="ARBA00023015"/>
    </source>
</evidence>
<dbReference type="Pfam" id="PF00196">
    <property type="entry name" value="GerE"/>
    <property type="match status" value="1"/>
</dbReference>
<dbReference type="GO" id="GO:0003677">
    <property type="term" value="F:DNA binding"/>
    <property type="evidence" value="ECO:0007669"/>
    <property type="project" value="UniProtKB-KW"/>
</dbReference>
<accession>A0A7W4VWP7</accession>
<keyword evidence="1" id="KW-0805">Transcription regulation</keyword>
<organism evidence="5 6">
    <name type="scientific">Nocardioides soli</name>
    <dbReference type="NCBI Taxonomy" id="1036020"/>
    <lineage>
        <taxon>Bacteria</taxon>
        <taxon>Bacillati</taxon>
        <taxon>Actinomycetota</taxon>
        <taxon>Actinomycetes</taxon>
        <taxon>Propionibacteriales</taxon>
        <taxon>Nocardioidaceae</taxon>
        <taxon>Nocardioides</taxon>
    </lineage>
</organism>
<reference evidence="5 6" key="1">
    <citation type="submission" date="2020-08" db="EMBL/GenBank/DDBJ databases">
        <title>Sequencing the genomes of 1000 actinobacteria strains.</title>
        <authorList>
            <person name="Klenk H.-P."/>
        </authorList>
    </citation>
    <scope>NUCLEOTIDE SEQUENCE [LARGE SCALE GENOMIC DNA]</scope>
    <source>
        <strain evidence="5 6">DSM 105498</strain>
    </source>
</reference>
<keyword evidence="3" id="KW-0804">Transcription</keyword>
<dbReference type="InterPro" id="IPR016032">
    <property type="entry name" value="Sig_transdc_resp-reg_C-effctor"/>
</dbReference>
<keyword evidence="2 5" id="KW-0238">DNA-binding</keyword>
<comment type="caution">
    <text evidence="5">The sequence shown here is derived from an EMBL/GenBank/DDBJ whole genome shotgun (WGS) entry which is preliminary data.</text>
</comment>
<dbReference type="GO" id="GO:0006355">
    <property type="term" value="P:regulation of DNA-templated transcription"/>
    <property type="evidence" value="ECO:0007669"/>
    <property type="project" value="InterPro"/>
</dbReference>
<proteinExistence type="predicted"/>
<dbReference type="Gene3D" id="1.10.10.10">
    <property type="entry name" value="Winged helix-like DNA-binding domain superfamily/Winged helix DNA-binding domain"/>
    <property type="match status" value="1"/>
</dbReference>
<dbReference type="CDD" id="cd06170">
    <property type="entry name" value="LuxR_C_like"/>
    <property type="match status" value="1"/>
</dbReference>
<dbReference type="InterPro" id="IPR036388">
    <property type="entry name" value="WH-like_DNA-bd_sf"/>
</dbReference>
<evidence type="ECO:0000259" key="4">
    <source>
        <dbReference type="PROSITE" id="PS50043"/>
    </source>
</evidence>
<protein>
    <submittedName>
        <fullName evidence="5">DNA-binding CsgD family transcriptional regulator</fullName>
    </submittedName>
</protein>
<feature type="domain" description="HTH luxR-type" evidence="4">
    <location>
        <begin position="90"/>
        <end position="155"/>
    </location>
</feature>
<evidence type="ECO:0000313" key="6">
    <source>
        <dbReference type="Proteomes" id="UP000589626"/>
    </source>
</evidence>
<dbReference type="PRINTS" id="PR00038">
    <property type="entry name" value="HTHLUXR"/>
</dbReference>
<dbReference type="InterPro" id="IPR000792">
    <property type="entry name" value="Tscrpt_reg_LuxR_C"/>
</dbReference>
<keyword evidence="6" id="KW-1185">Reference proteome</keyword>
<dbReference type="EMBL" id="JACHWR010000002">
    <property type="protein sequence ID" value="MBB3042702.1"/>
    <property type="molecule type" value="Genomic_DNA"/>
</dbReference>
<dbReference type="PANTHER" id="PTHR44688:SF16">
    <property type="entry name" value="DNA-BINDING TRANSCRIPTIONAL ACTIVATOR DEVR_DOSR"/>
    <property type="match status" value="1"/>
</dbReference>
<dbReference type="SMART" id="SM00421">
    <property type="entry name" value="HTH_LUXR"/>
    <property type="match status" value="1"/>
</dbReference>
<evidence type="ECO:0000256" key="3">
    <source>
        <dbReference type="ARBA" id="ARBA00023163"/>
    </source>
</evidence>
<evidence type="ECO:0000313" key="5">
    <source>
        <dbReference type="EMBL" id="MBB3042702.1"/>
    </source>
</evidence>
<name>A0A7W4VWP7_9ACTN</name>
<dbReference type="AlphaFoldDB" id="A0A7W4VWP7"/>
<dbReference type="PROSITE" id="PS00622">
    <property type="entry name" value="HTH_LUXR_1"/>
    <property type="match status" value="1"/>
</dbReference>
<evidence type="ECO:0000256" key="2">
    <source>
        <dbReference type="ARBA" id="ARBA00023125"/>
    </source>
</evidence>
<sequence length="161" mass="17166">MPGRPLRLAIASPDQTVEEGLRTMLTARSDRVVVVASGEADVVLHDADHPGAEDIDELLRRTGAVGWVPLRGGVDQILAMVEAAAGVGRSEHGHVGLSDREKQVLALIAQGLTNQEIADRVFVSINSVKTYIRSAYRKIGVGSRSQAVAWGLRNGVIPPSE</sequence>
<dbReference type="RefSeq" id="WP_221199821.1">
    <property type="nucleotide sequence ID" value="NZ_JACHWR010000002.1"/>
</dbReference>
<dbReference type="PROSITE" id="PS50043">
    <property type="entry name" value="HTH_LUXR_2"/>
    <property type="match status" value="1"/>
</dbReference>
<dbReference type="PANTHER" id="PTHR44688">
    <property type="entry name" value="DNA-BINDING TRANSCRIPTIONAL ACTIVATOR DEVR_DOSR"/>
    <property type="match status" value="1"/>
</dbReference>
<gene>
    <name evidence="5" type="ORF">FHU40_002520</name>
</gene>
<dbReference type="Proteomes" id="UP000589626">
    <property type="component" value="Unassembled WGS sequence"/>
</dbReference>
<dbReference type="SUPFAM" id="SSF46894">
    <property type="entry name" value="C-terminal effector domain of the bipartite response regulators"/>
    <property type="match status" value="1"/>
</dbReference>